<proteinExistence type="predicted"/>
<dbReference type="AlphaFoldDB" id="A0A4R6KL91"/>
<dbReference type="Proteomes" id="UP000295388">
    <property type="component" value="Unassembled WGS sequence"/>
</dbReference>
<evidence type="ECO:0000313" key="2">
    <source>
        <dbReference type="Proteomes" id="UP000295388"/>
    </source>
</evidence>
<evidence type="ECO:0000313" key="1">
    <source>
        <dbReference type="EMBL" id="TDO51546.1"/>
    </source>
</evidence>
<reference evidence="1 2" key="1">
    <citation type="submission" date="2019-03" db="EMBL/GenBank/DDBJ databases">
        <title>Genomic Encyclopedia of Type Strains, Phase III (KMG-III): the genomes of soil and plant-associated and newly described type strains.</title>
        <authorList>
            <person name="Whitman W."/>
        </authorList>
    </citation>
    <scope>NUCLEOTIDE SEQUENCE [LARGE SCALE GENOMIC DNA]</scope>
    <source>
        <strain evidence="1 2">VKM Ac-2527</strain>
    </source>
</reference>
<accession>A0A4R6KL91</accession>
<sequence>MAFQGKSKRVPQQFPSPEELYLSGTLPRTTEAVDGLWLHQGDVIRAYAEHPPQHP</sequence>
<protein>
    <submittedName>
        <fullName evidence="1">Uncharacterized protein</fullName>
    </submittedName>
</protein>
<name>A0A4R6KL91_9ACTN</name>
<dbReference type="RefSeq" id="WP_166665360.1">
    <property type="nucleotide sequence ID" value="NZ_SNWQ01000003.1"/>
</dbReference>
<keyword evidence="2" id="KW-1185">Reference proteome</keyword>
<organism evidence="1 2">
    <name type="scientific">Kribbella caucasensis</name>
    <dbReference type="NCBI Taxonomy" id="2512215"/>
    <lineage>
        <taxon>Bacteria</taxon>
        <taxon>Bacillati</taxon>
        <taxon>Actinomycetota</taxon>
        <taxon>Actinomycetes</taxon>
        <taxon>Propionibacteriales</taxon>
        <taxon>Kribbellaceae</taxon>
        <taxon>Kribbella</taxon>
    </lineage>
</organism>
<comment type="caution">
    <text evidence="1">The sequence shown here is derived from an EMBL/GenBank/DDBJ whole genome shotgun (WGS) entry which is preliminary data.</text>
</comment>
<gene>
    <name evidence="1" type="ORF">EV643_103285</name>
</gene>
<dbReference type="EMBL" id="SNWQ01000003">
    <property type="protein sequence ID" value="TDO51546.1"/>
    <property type="molecule type" value="Genomic_DNA"/>
</dbReference>